<name>A0A4D6HD83_9EURY</name>
<dbReference type="KEGG" id="hsn:DV733_07090"/>
<dbReference type="InterPro" id="IPR016181">
    <property type="entry name" value="Acyl_CoA_acyltransferase"/>
</dbReference>
<keyword evidence="6" id="KW-1185">Reference proteome</keyword>
<gene>
    <name evidence="5" type="ORF">DV733_07090</name>
</gene>
<dbReference type="SUPFAM" id="SSF55729">
    <property type="entry name" value="Acyl-CoA N-acyltransferases (Nat)"/>
    <property type="match status" value="1"/>
</dbReference>
<dbReference type="GeneID" id="39847617"/>
<keyword evidence="1 5" id="KW-0808">Transferase</keyword>
<dbReference type="RefSeq" id="WP_049995425.1">
    <property type="nucleotide sequence ID" value="NZ_CP031310.1"/>
</dbReference>
<dbReference type="Proteomes" id="UP000296706">
    <property type="component" value="Chromosome"/>
</dbReference>
<evidence type="ECO:0000313" key="5">
    <source>
        <dbReference type="EMBL" id="QCC51022.1"/>
    </source>
</evidence>
<evidence type="ECO:0000256" key="2">
    <source>
        <dbReference type="ARBA" id="ARBA00023315"/>
    </source>
</evidence>
<dbReference type="GO" id="GO:0016747">
    <property type="term" value="F:acyltransferase activity, transferring groups other than amino-acyl groups"/>
    <property type="evidence" value="ECO:0007669"/>
    <property type="project" value="InterPro"/>
</dbReference>
<evidence type="ECO:0000313" key="6">
    <source>
        <dbReference type="Proteomes" id="UP000296706"/>
    </source>
</evidence>
<protein>
    <submittedName>
        <fullName evidence="5">GNAT family N-acetyltransferase</fullName>
    </submittedName>
</protein>
<dbReference type="Pfam" id="PF00583">
    <property type="entry name" value="Acetyltransf_1"/>
    <property type="match status" value="1"/>
</dbReference>
<reference evidence="5 6" key="1">
    <citation type="journal article" date="2019" name="Nat. Commun.">
        <title>A new type of DNA phosphorothioation-based antiviral system in archaea.</title>
        <authorList>
            <person name="Xiong L."/>
            <person name="Liu S."/>
            <person name="Chen S."/>
            <person name="Xiao Y."/>
            <person name="Zhu B."/>
            <person name="Gao Y."/>
            <person name="Zhang Y."/>
            <person name="Chen B."/>
            <person name="Luo J."/>
            <person name="Deng Z."/>
            <person name="Chen X."/>
            <person name="Wang L."/>
            <person name="Chen S."/>
        </authorList>
    </citation>
    <scope>NUCLEOTIDE SEQUENCE [LARGE SCALE GENOMIC DNA]</scope>
    <source>
        <strain evidence="5 6">CBA1105</strain>
    </source>
</reference>
<dbReference type="STRING" id="1457250.GCA_000755225_00064"/>
<dbReference type="CDD" id="cd04301">
    <property type="entry name" value="NAT_SF"/>
    <property type="match status" value="1"/>
</dbReference>
<dbReference type="PANTHER" id="PTHR43420">
    <property type="entry name" value="ACETYLTRANSFERASE"/>
    <property type="match status" value="1"/>
</dbReference>
<evidence type="ECO:0000256" key="1">
    <source>
        <dbReference type="ARBA" id="ARBA00022679"/>
    </source>
</evidence>
<dbReference type="Gene3D" id="3.40.630.30">
    <property type="match status" value="1"/>
</dbReference>
<keyword evidence="2" id="KW-0012">Acyltransferase</keyword>
<dbReference type="InterPro" id="IPR000182">
    <property type="entry name" value="GNAT_dom"/>
</dbReference>
<feature type="region of interest" description="Disordered" evidence="3">
    <location>
        <begin position="134"/>
        <end position="164"/>
    </location>
</feature>
<dbReference type="OrthoDB" id="11996at2157"/>
<proteinExistence type="predicted"/>
<dbReference type="AlphaFoldDB" id="A0A4D6HD83"/>
<dbReference type="InterPro" id="IPR050680">
    <property type="entry name" value="YpeA/RimI_acetyltransf"/>
</dbReference>
<accession>A0A4D6HD83</accession>
<feature type="domain" description="N-acetyltransferase" evidence="4">
    <location>
        <begin position="4"/>
        <end position="153"/>
    </location>
</feature>
<organism evidence="5 6">
    <name type="scientific">Halapricum salinum</name>
    <dbReference type="NCBI Taxonomy" id="1457250"/>
    <lineage>
        <taxon>Archaea</taxon>
        <taxon>Methanobacteriati</taxon>
        <taxon>Methanobacteriota</taxon>
        <taxon>Stenosarchaea group</taxon>
        <taxon>Halobacteria</taxon>
        <taxon>Halobacteriales</taxon>
        <taxon>Haloarculaceae</taxon>
        <taxon>Halapricum</taxon>
    </lineage>
</organism>
<sequence>MTETRIEELTSDAQWDAAVPILGQLWEEKTSAEIRSWREEDDYRLFGLFDDDVIVAVAGVSIQRVLHHVRHAWIHDLVVDEAHQRSGYGQALLAHVESWARERECEYVALALVDGNDSAGGFYREQGMERWGDVIEKPLQGEDGPVEERGPEEGGGRGLRDDEE</sequence>
<dbReference type="PROSITE" id="PS51186">
    <property type="entry name" value="GNAT"/>
    <property type="match status" value="1"/>
</dbReference>
<evidence type="ECO:0000259" key="4">
    <source>
        <dbReference type="PROSITE" id="PS51186"/>
    </source>
</evidence>
<evidence type="ECO:0000256" key="3">
    <source>
        <dbReference type="SAM" id="MobiDB-lite"/>
    </source>
</evidence>
<dbReference type="EMBL" id="CP031310">
    <property type="protein sequence ID" value="QCC51022.1"/>
    <property type="molecule type" value="Genomic_DNA"/>
</dbReference>